<evidence type="ECO:0000313" key="2">
    <source>
        <dbReference type="Proteomes" id="UP000685013"/>
    </source>
</evidence>
<comment type="caution">
    <text evidence="1">The sequence shown here is derived from an EMBL/GenBank/DDBJ whole genome shotgun (WGS) entry which is preliminary data.</text>
</comment>
<organism evidence="1 2">
    <name type="scientific">Cucurbita argyrosperma subsp. sororia</name>
    <dbReference type="NCBI Taxonomy" id="37648"/>
    <lineage>
        <taxon>Eukaryota</taxon>
        <taxon>Viridiplantae</taxon>
        <taxon>Streptophyta</taxon>
        <taxon>Embryophyta</taxon>
        <taxon>Tracheophyta</taxon>
        <taxon>Spermatophyta</taxon>
        <taxon>Magnoliopsida</taxon>
        <taxon>eudicotyledons</taxon>
        <taxon>Gunneridae</taxon>
        <taxon>Pentapetalae</taxon>
        <taxon>rosids</taxon>
        <taxon>fabids</taxon>
        <taxon>Cucurbitales</taxon>
        <taxon>Cucurbitaceae</taxon>
        <taxon>Cucurbiteae</taxon>
        <taxon>Cucurbita</taxon>
    </lineage>
</organism>
<name>A0AAV6M1P1_9ROSI</name>
<sequence length="108" mass="12024">MFTPVASKELKHFKDSVQDSSRKARLRSLVVLTVLTSSVDNNTMMFSSSAVDEAVSSVLSARMQRKKRVLVNEKGMPLVRDKSESPFAEKLLHNMKPSSGKIRRSSAI</sequence>
<dbReference type="Proteomes" id="UP000685013">
    <property type="component" value="Chromosome 18"/>
</dbReference>
<reference evidence="1 2" key="1">
    <citation type="journal article" date="2021" name="Hortic Res">
        <title>The domestication of Cucurbita argyrosperma as revealed by the genome of its wild relative.</title>
        <authorList>
            <person name="Barrera-Redondo J."/>
            <person name="Sanchez-de la Vega G."/>
            <person name="Aguirre-Liguori J.A."/>
            <person name="Castellanos-Morales G."/>
            <person name="Gutierrez-Guerrero Y.T."/>
            <person name="Aguirre-Dugua X."/>
            <person name="Aguirre-Planter E."/>
            <person name="Tenaillon M.I."/>
            <person name="Lira-Saade R."/>
            <person name="Eguiarte L.E."/>
        </authorList>
    </citation>
    <scope>NUCLEOTIDE SEQUENCE [LARGE SCALE GENOMIC DNA]</scope>
    <source>
        <strain evidence="1">JBR-2021</strain>
    </source>
</reference>
<gene>
    <name evidence="1" type="ORF">SDJN03_27505</name>
</gene>
<protein>
    <submittedName>
        <fullName evidence="1">Uncharacterized protein</fullName>
    </submittedName>
</protein>
<accession>A0AAV6M1P1</accession>
<dbReference type="EMBL" id="JAGKQH010000018">
    <property type="protein sequence ID" value="KAG6573618.1"/>
    <property type="molecule type" value="Genomic_DNA"/>
</dbReference>
<dbReference type="AlphaFoldDB" id="A0AAV6M1P1"/>
<keyword evidence="2" id="KW-1185">Reference proteome</keyword>
<evidence type="ECO:0000313" key="1">
    <source>
        <dbReference type="EMBL" id="KAG6573618.1"/>
    </source>
</evidence>
<proteinExistence type="predicted"/>
<feature type="non-terminal residue" evidence="1">
    <location>
        <position position="1"/>
    </location>
</feature>